<gene>
    <name evidence="1" type="ORF">C0Q88_12280</name>
</gene>
<dbReference type="AlphaFoldDB" id="A0A2N4TSN6"/>
<name>A0A2N4TSN6_RALPI</name>
<sequence length="152" mass="16530">MAYADNASKTVIVVNSEFPPPTIINAVAHSVLGLIGSNDRDAWNLLAYPSPAFPSESRISEFPVIVLRAKRSSALEKLIGALRDRGVPHNVFIDSMIGTSAENQQTATLAATPEQNKLICVALFGREEAIRPLIKSFSLYRESEPPRVAPTE</sequence>
<dbReference type="OrthoDB" id="9134487at2"/>
<dbReference type="InterPro" id="IPR023476">
    <property type="entry name" value="Pep_tRNA_hydro_II_dom_sf"/>
</dbReference>
<evidence type="ECO:0000313" key="1">
    <source>
        <dbReference type="EMBL" id="PLC42713.1"/>
    </source>
</evidence>
<proteinExistence type="predicted"/>
<comment type="caution">
    <text evidence="1">The sequence shown here is derived from an EMBL/GenBank/DDBJ whole genome shotgun (WGS) entry which is preliminary data.</text>
</comment>
<dbReference type="SUPFAM" id="SSF102462">
    <property type="entry name" value="Peptidyl-tRNA hydrolase II"/>
    <property type="match status" value="1"/>
</dbReference>
<dbReference type="Proteomes" id="UP000234456">
    <property type="component" value="Unassembled WGS sequence"/>
</dbReference>
<reference evidence="1 2" key="1">
    <citation type="submission" date="2017-12" db="EMBL/GenBank/DDBJ databases">
        <title>Draft genome sequence of Ralstonia pickettii 52.</title>
        <authorList>
            <person name="Zheng B."/>
        </authorList>
    </citation>
    <scope>NUCLEOTIDE SEQUENCE [LARGE SCALE GENOMIC DNA]</scope>
    <source>
        <strain evidence="1 2">52</strain>
    </source>
</reference>
<dbReference type="EMBL" id="PKQE01000002">
    <property type="protein sequence ID" value="PLC42713.1"/>
    <property type="molecule type" value="Genomic_DNA"/>
</dbReference>
<dbReference type="Pfam" id="PF09391">
    <property type="entry name" value="DUF2000"/>
    <property type="match status" value="1"/>
</dbReference>
<accession>A0A2N4TSN6</accession>
<dbReference type="Gene3D" id="3.40.1490.10">
    <property type="entry name" value="Bit1"/>
    <property type="match status" value="1"/>
</dbReference>
<dbReference type="RefSeq" id="WP_102065771.1">
    <property type="nucleotide sequence ID" value="NZ_PKQE01000002.1"/>
</dbReference>
<evidence type="ECO:0000313" key="2">
    <source>
        <dbReference type="Proteomes" id="UP000234456"/>
    </source>
</evidence>
<dbReference type="InterPro" id="IPR018988">
    <property type="entry name" value="DUF2000"/>
</dbReference>
<evidence type="ECO:0008006" key="3">
    <source>
        <dbReference type="Google" id="ProtNLM"/>
    </source>
</evidence>
<protein>
    <recommendedName>
        <fullName evidence="3">DUF2000 domain-containing protein</fullName>
    </recommendedName>
</protein>
<organism evidence="1 2">
    <name type="scientific">Ralstonia pickettii</name>
    <name type="common">Burkholderia pickettii</name>
    <dbReference type="NCBI Taxonomy" id="329"/>
    <lineage>
        <taxon>Bacteria</taxon>
        <taxon>Pseudomonadati</taxon>
        <taxon>Pseudomonadota</taxon>
        <taxon>Betaproteobacteria</taxon>
        <taxon>Burkholderiales</taxon>
        <taxon>Burkholderiaceae</taxon>
        <taxon>Ralstonia</taxon>
    </lineage>
</organism>